<gene>
    <name evidence="2" type="primary">LOC142173635</name>
</gene>
<accession>A0AC58TDQ5</accession>
<keyword evidence="1" id="KW-1185">Reference proteome</keyword>
<evidence type="ECO:0000313" key="1">
    <source>
        <dbReference type="Proteomes" id="UP000790787"/>
    </source>
</evidence>
<sequence length="146" mass="16746">MAKKIAALVNNQTWEVVELPSYKKVLPCKCMYKIKYRSDGSVKRLKAGLVIKGDTQRQGIDFTDTFSPAVKMITIRFSVYVDDTLLTGNDDVELNDLKKFLDAEFRINDLGSAHFILGMEILREYIRLIITQRKFTLDQLSKFGCL</sequence>
<dbReference type="RefSeq" id="XP_075095362.1">
    <property type="nucleotide sequence ID" value="XM_075239261.1"/>
</dbReference>
<evidence type="ECO:0000313" key="2">
    <source>
        <dbReference type="RefSeq" id="XP_075095362.1"/>
    </source>
</evidence>
<reference evidence="1" key="1">
    <citation type="journal article" date="2014" name="Nat. Commun.">
        <title>The tobacco genome sequence and its comparison with those of tomato and potato.</title>
        <authorList>
            <person name="Sierro N."/>
            <person name="Battey J.N."/>
            <person name="Ouadi S."/>
            <person name="Bakaher N."/>
            <person name="Bovet L."/>
            <person name="Willig A."/>
            <person name="Goepfert S."/>
            <person name="Peitsch M.C."/>
            <person name="Ivanov N.V."/>
        </authorList>
    </citation>
    <scope>NUCLEOTIDE SEQUENCE [LARGE SCALE GENOMIC DNA]</scope>
</reference>
<proteinExistence type="predicted"/>
<name>A0AC58TDQ5_TOBAC</name>
<organism evidence="1 2">
    <name type="scientific">Nicotiana tabacum</name>
    <name type="common">Common tobacco</name>
    <dbReference type="NCBI Taxonomy" id="4097"/>
    <lineage>
        <taxon>Eukaryota</taxon>
        <taxon>Viridiplantae</taxon>
        <taxon>Streptophyta</taxon>
        <taxon>Embryophyta</taxon>
        <taxon>Tracheophyta</taxon>
        <taxon>Spermatophyta</taxon>
        <taxon>Magnoliopsida</taxon>
        <taxon>eudicotyledons</taxon>
        <taxon>Gunneridae</taxon>
        <taxon>Pentapetalae</taxon>
        <taxon>asterids</taxon>
        <taxon>lamiids</taxon>
        <taxon>Solanales</taxon>
        <taxon>Solanaceae</taxon>
        <taxon>Nicotianoideae</taxon>
        <taxon>Nicotianeae</taxon>
        <taxon>Nicotiana</taxon>
    </lineage>
</organism>
<protein>
    <submittedName>
        <fullName evidence="2">Mitochondrial protein AtMg00820</fullName>
    </submittedName>
</protein>
<reference evidence="2" key="2">
    <citation type="submission" date="2025-08" db="UniProtKB">
        <authorList>
            <consortium name="RefSeq"/>
        </authorList>
    </citation>
    <scope>IDENTIFICATION</scope>
    <source>
        <tissue evidence="2">Leaf</tissue>
    </source>
</reference>
<dbReference type="Proteomes" id="UP000790787">
    <property type="component" value="Chromosome 19"/>
</dbReference>